<protein>
    <submittedName>
        <fullName evidence="2">Uncharacterized protein</fullName>
    </submittedName>
</protein>
<evidence type="ECO:0000313" key="3">
    <source>
        <dbReference type="Proteomes" id="UP000053317"/>
    </source>
</evidence>
<sequence>MTDSRASSVLSFTDRDGSTSPSLSATPLRSSYTPSDRSVSATSSISSYSDVSSSRRSSSFGASSKRRGYVRTQGATFAESAKNRESVMSLGSIAHLQYYFARTGLLDGKGAQLAKSKKNGDYEIPQLRLSTDGLDGELTASPIDEDLDADWDVEPQMLPPTVSTYHQRAPYVPPPPDMKVLNKELVQSLENALHALEAVEKAIDQDAVEGAQGYYEIQGLHILDVTTLAIRAARIYYTSHDNPARLASIKSERMLRSELLSVMDILRKYATRKFAGGLREDEKLAVLVWVSDVSQMINTESKLEEAEKREREAWKWMHLDDRDWEGKEKEREWHFLNSLLSWIPSETRHSENLPASLPCFSTTETTLSSKDPLLGALSDGRLLVHFHNNAVKRSKRQFGCINSHHKDIIKPYRRADNLRFWIKAAELRWEIKLEIDVMGIVYEKEDERIWKAFEQALLKWCRGVREEITRDWKAGDRTGGHERNGSAVTITPETFAASTTSSSESRVDQRRPEVAEMSS</sequence>
<evidence type="ECO:0000313" key="2">
    <source>
        <dbReference type="EMBL" id="KKY20766.1"/>
    </source>
</evidence>
<feature type="region of interest" description="Disordered" evidence="1">
    <location>
        <begin position="1"/>
        <end position="65"/>
    </location>
</feature>
<dbReference type="AlphaFoldDB" id="A0A0G2EER2"/>
<keyword evidence="3" id="KW-1185">Reference proteome</keyword>
<feature type="compositionally biased region" description="Polar residues" evidence="1">
    <location>
        <begin position="1"/>
        <end position="11"/>
    </location>
</feature>
<feature type="compositionally biased region" description="Low complexity" evidence="1">
    <location>
        <begin position="491"/>
        <end position="504"/>
    </location>
</feature>
<feature type="region of interest" description="Disordered" evidence="1">
    <location>
        <begin position="491"/>
        <end position="519"/>
    </location>
</feature>
<name>A0A0G2EER2_PHACM</name>
<comment type="caution">
    <text evidence="2">The sequence shown here is derived from an EMBL/GenBank/DDBJ whole genome shotgun (WGS) entry which is preliminary data.</text>
</comment>
<reference evidence="2 3" key="1">
    <citation type="submission" date="2015-05" db="EMBL/GenBank/DDBJ databases">
        <title>Distinctive expansion of gene families associated with plant cell wall degradation and secondary metabolism in the genomes of grapevine trunk pathogens.</title>
        <authorList>
            <person name="Lawrence D.P."/>
            <person name="Travadon R."/>
            <person name="Rolshausen P.E."/>
            <person name="Baumgartner K."/>
        </authorList>
    </citation>
    <scope>NUCLEOTIDE SEQUENCE [LARGE SCALE GENOMIC DNA]</scope>
    <source>
        <strain evidence="2">UCRPC4</strain>
    </source>
</reference>
<dbReference type="PANTHER" id="PTHR38702">
    <property type="entry name" value="CALPONIN-HOMOLOGY (CH) DOMAIN-CONTAINING PROTEIN"/>
    <property type="match status" value="1"/>
</dbReference>
<accession>A0A0G2EER2</accession>
<proteinExistence type="predicted"/>
<dbReference type="OrthoDB" id="2534759at2759"/>
<feature type="compositionally biased region" description="Low complexity" evidence="1">
    <location>
        <begin position="35"/>
        <end position="63"/>
    </location>
</feature>
<dbReference type="Proteomes" id="UP000053317">
    <property type="component" value="Unassembled WGS sequence"/>
</dbReference>
<evidence type="ECO:0000256" key="1">
    <source>
        <dbReference type="SAM" id="MobiDB-lite"/>
    </source>
</evidence>
<reference evidence="2 3" key="2">
    <citation type="submission" date="2015-05" db="EMBL/GenBank/DDBJ databases">
        <authorList>
            <person name="Morales-Cruz A."/>
            <person name="Amrine K.C."/>
            <person name="Cantu D."/>
        </authorList>
    </citation>
    <scope>NUCLEOTIDE SEQUENCE [LARGE SCALE GENOMIC DNA]</scope>
    <source>
        <strain evidence="2">UCRPC4</strain>
    </source>
</reference>
<feature type="compositionally biased region" description="Polar residues" evidence="1">
    <location>
        <begin position="18"/>
        <end position="34"/>
    </location>
</feature>
<feature type="compositionally biased region" description="Basic and acidic residues" evidence="1">
    <location>
        <begin position="505"/>
        <end position="519"/>
    </location>
</feature>
<organism evidence="2 3">
    <name type="scientific">Phaeomoniella chlamydospora</name>
    <name type="common">Phaeoacremonium chlamydosporum</name>
    <dbReference type="NCBI Taxonomy" id="158046"/>
    <lineage>
        <taxon>Eukaryota</taxon>
        <taxon>Fungi</taxon>
        <taxon>Dikarya</taxon>
        <taxon>Ascomycota</taxon>
        <taxon>Pezizomycotina</taxon>
        <taxon>Eurotiomycetes</taxon>
        <taxon>Chaetothyriomycetidae</taxon>
        <taxon>Phaeomoniellales</taxon>
        <taxon>Phaeomoniellaceae</taxon>
        <taxon>Phaeomoniella</taxon>
    </lineage>
</organism>
<dbReference type="PANTHER" id="PTHR38702:SF1">
    <property type="entry name" value="CALPONIN-HOMOLOGY (CH) DOMAIN-CONTAINING PROTEIN"/>
    <property type="match status" value="1"/>
</dbReference>
<dbReference type="EMBL" id="LCWF01000094">
    <property type="protein sequence ID" value="KKY20766.1"/>
    <property type="molecule type" value="Genomic_DNA"/>
</dbReference>
<gene>
    <name evidence="2" type="ORF">UCRPC4_g04133</name>
</gene>